<sequence length="209" mass="20943">MTEVHARSLRSRKIRAVLAGGVVLGVGAAVTLAAWNDSEFTTGLFGAGSFDLQGSATGDDLDYTDHASAGGAAELTFSAPFDNLAPDDVVYAPYWVRLAAGTTSPASLDLVALDSTDTTGTNSANLSYEVYAIGEAAACDETATAGTLLGSGTLVDEPAVAGGTASLPVGATTADPGDATQLCTIVTAGPDLEQGGETTAVWQFTATSE</sequence>
<dbReference type="RefSeq" id="WP_193497412.1">
    <property type="nucleotide sequence ID" value="NZ_CP063169.1"/>
</dbReference>
<protein>
    <recommendedName>
        <fullName evidence="4">SipW-cognate class signal peptide</fullName>
    </recommendedName>
</protein>
<dbReference type="Proteomes" id="UP000593758">
    <property type="component" value="Chromosome"/>
</dbReference>
<dbReference type="AlphaFoldDB" id="A0A7M1ST42"/>
<name>A0A7M1ST42_9MICO</name>
<reference evidence="2 3" key="1">
    <citation type="submission" date="2020-10" db="EMBL/GenBank/DDBJ databases">
        <title>Haloactinobacterium sp. RN3S43, a bacterium isolated from saline soil.</title>
        <authorList>
            <person name="Sun J.-Q."/>
        </authorList>
    </citation>
    <scope>NUCLEOTIDE SEQUENCE [LARGE SCALE GENOMIC DNA]</scope>
    <source>
        <strain evidence="2 3">RN3S43</strain>
    </source>
</reference>
<dbReference type="NCBIfam" id="TIGR04088">
    <property type="entry name" value="cognate_SipW"/>
    <property type="match status" value="1"/>
</dbReference>
<evidence type="ECO:0000256" key="1">
    <source>
        <dbReference type="SAM" id="Phobius"/>
    </source>
</evidence>
<evidence type="ECO:0008006" key="4">
    <source>
        <dbReference type="Google" id="ProtNLM"/>
    </source>
</evidence>
<keyword evidence="1" id="KW-0472">Membrane</keyword>
<dbReference type="InterPro" id="IPR023833">
    <property type="entry name" value="Signal_pept_SipW-depend-type"/>
</dbReference>
<feature type="transmembrane region" description="Helical" evidence="1">
    <location>
        <begin position="16"/>
        <end position="35"/>
    </location>
</feature>
<dbReference type="KEGG" id="halt:IM660_19575"/>
<keyword evidence="1" id="KW-0812">Transmembrane</keyword>
<keyword evidence="3" id="KW-1185">Reference proteome</keyword>
<keyword evidence="1" id="KW-1133">Transmembrane helix</keyword>
<gene>
    <name evidence="2" type="ORF">IM660_19575</name>
</gene>
<evidence type="ECO:0000313" key="3">
    <source>
        <dbReference type="Proteomes" id="UP000593758"/>
    </source>
</evidence>
<proteinExistence type="predicted"/>
<accession>A0A7M1ST42</accession>
<organism evidence="2 3">
    <name type="scientific">Ruania alkalisoli</name>
    <dbReference type="NCBI Taxonomy" id="2779775"/>
    <lineage>
        <taxon>Bacteria</taxon>
        <taxon>Bacillati</taxon>
        <taxon>Actinomycetota</taxon>
        <taxon>Actinomycetes</taxon>
        <taxon>Micrococcales</taxon>
        <taxon>Ruaniaceae</taxon>
        <taxon>Ruania</taxon>
    </lineage>
</organism>
<dbReference type="EMBL" id="CP063169">
    <property type="protein sequence ID" value="QOR70738.1"/>
    <property type="molecule type" value="Genomic_DNA"/>
</dbReference>
<evidence type="ECO:0000313" key="2">
    <source>
        <dbReference type="EMBL" id="QOR70738.1"/>
    </source>
</evidence>